<keyword evidence="8 12" id="KW-0594">Phospholipid biosynthesis</keyword>
<keyword evidence="4 12" id="KW-0210">Decarboxylase</keyword>
<dbReference type="AlphaFoldDB" id="A0A432YUS5"/>
<keyword evidence="5 12" id="KW-0443">Lipid metabolism</keyword>
<comment type="function">
    <text evidence="12">Catalyzes the formation of phosphatidylethanolamine (PtdEtn) from phosphatidylserine (PtdSer).</text>
</comment>
<keyword evidence="9 12" id="KW-0456">Lyase</keyword>
<reference evidence="14" key="1">
    <citation type="journal article" date="2018" name="Front. Microbiol.">
        <title>Genome-Based Analysis Reveals the Taxonomy and Diversity of the Family Idiomarinaceae.</title>
        <authorList>
            <person name="Liu Y."/>
            <person name="Lai Q."/>
            <person name="Shao Z."/>
        </authorList>
    </citation>
    <scope>NUCLEOTIDE SEQUENCE [LARGE SCALE GENOMIC DNA]</scope>
    <source>
        <strain evidence="14">R22</strain>
    </source>
</reference>
<protein>
    <recommendedName>
        <fullName evidence="12">Phosphatidylserine decarboxylase proenzyme</fullName>
        <ecNumber evidence="12">4.1.1.65</ecNumber>
    </recommendedName>
    <component>
        <recommendedName>
            <fullName evidence="12">Phosphatidylserine decarboxylase alpha chain</fullName>
        </recommendedName>
    </component>
    <component>
        <recommendedName>
            <fullName evidence="12">Phosphatidylserine decarboxylase beta chain</fullName>
        </recommendedName>
    </component>
</protein>
<keyword evidence="10 12" id="KW-1208">Phospholipid metabolism</keyword>
<dbReference type="OrthoDB" id="9802030at2"/>
<comment type="similarity">
    <text evidence="12">Belongs to the phosphatidylserine decarboxylase family. PSD-B subfamily. Prokaryotic type I sub-subfamily.</text>
</comment>
<proteinExistence type="inferred from homology"/>
<dbReference type="EC" id="4.1.1.65" evidence="12"/>
<feature type="modified residue" description="Pyruvic acid (Ser); by autocatalysis" evidence="12">
    <location>
        <position position="255"/>
    </location>
</feature>
<gene>
    <name evidence="12 13" type="primary">psd</name>
    <name evidence="13" type="ORF">CWI78_11250</name>
</gene>
<dbReference type="RefSeq" id="WP_126782906.1">
    <property type="nucleotide sequence ID" value="NZ_PIQC01000008.1"/>
</dbReference>
<evidence type="ECO:0000256" key="10">
    <source>
        <dbReference type="ARBA" id="ARBA00023264"/>
    </source>
</evidence>
<keyword evidence="6 12" id="KW-0472">Membrane</keyword>
<name>A0A432YUS5_9GAMM</name>
<dbReference type="PANTHER" id="PTHR10067">
    <property type="entry name" value="PHOSPHATIDYLSERINE DECARBOXYLASE"/>
    <property type="match status" value="1"/>
</dbReference>
<feature type="active site" description="Schiff-base intermediate with substrate; via pyruvic acid; for decarboxylase activity" evidence="12">
    <location>
        <position position="255"/>
    </location>
</feature>
<evidence type="ECO:0000313" key="13">
    <source>
        <dbReference type="EMBL" id="RUO67078.1"/>
    </source>
</evidence>
<dbReference type="Pfam" id="PF02666">
    <property type="entry name" value="PS_Dcarbxylase"/>
    <property type="match status" value="1"/>
</dbReference>
<keyword evidence="14" id="KW-1185">Reference proteome</keyword>
<evidence type="ECO:0000256" key="5">
    <source>
        <dbReference type="ARBA" id="ARBA00023098"/>
    </source>
</evidence>
<feature type="active site" description="Charge relay system; for autoendoproteolytic cleavage activity" evidence="12">
    <location>
        <position position="92"/>
    </location>
</feature>
<dbReference type="HAMAP" id="MF_00662">
    <property type="entry name" value="PS_decarb_PSD_B_type1"/>
    <property type="match status" value="1"/>
</dbReference>
<evidence type="ECO:0000256" key="6">
    <source>
        <dbReference type="ARBA" id="ARBA00023136"/>
    </source>
</evidence>
<dbReference type="GO" id="GO:0004609">
    <property type="term" value="F:phosphatidylserine decarboxylase activity"/>
    <property type="evidence" value="ECO:0007669"/>
    <property type="project" value="UniProtKB-UniRule"/>
</dbReference>
<evidence type="ECO:0000256" key="1">
    <source>
        <dbReference type="ARBA" id="ARBA00005189"/>
    </source>
</evidence>
<dbReference type="NCBIfam" id="TIGR00163">
    <property type="entry name" value="PS_decarb"/>
    <property type="match status" value="1"/>
</dbReference>
<comment type="cofactor">
    <cofactor evidence="12">
        <name>pyruvate</name>
        <dbReference type="ChEBI" id="CHEBI:15361"/>
    </cofactor>
    <text evidence="12">Binds 1 pyruvoyl group covalently per subunit.</text>
</comment>
<evidence type="ECO:0000256" key="11">
    <source>
        <dbReference type="ARBA" id="ARBA00023317"/>
    </source>
</evidence>
<comment type="pathway">
    <text evidence="12">Phospholipid metabolism; phosphatidylethanolamine biosynthesis; phosphatidylethanolamine from CDP-diacylglycerol: step 2/2.</text>
</comment>
<dbReference type="EMBL" id="PIQC01000008">
    <property type="protein sequence ID" value="RUO67078.1"/>
    <property type="molecule type" value="Genomic_DNA"/>
</dbReference>
<comment type="subunit">
    <text evidence="12">Heterodimer of a large membrane-associated beta subunit and a small pyruvoyl-containing alpha subunit.</text>
</comment>
<comment type="PTM">
    <text evidence="12">Is synthesized initially as an inactive proenzyme. Formation of the active enzyme involves a self-maturation process in which the active site pyruvoyl group is generated from an internal serine residue via an autocatalytic post-translational modification. Two non-identical subunits are generated from the proenzyme in this reaction, and the pyruvate is formed at the N-terminus of the alpha chain, which is derived from the carboxyl end of the proenzyme. The autoendoproteolytic cleavage occurs by a canonical serine protease mechanism, in which the side chain hydroxyl group of the serine supplies its oxygen atom to form the C-terminus of the beta chain, while the remainder of the serine residue undergoes an oxidative deamination to produce ammonia and the pyruvoyl prosthetic group on the alpha chain. During this reaction, the Ser that is part of the protease active site of the proenzyme becomes the pyruvoyl prosthetic group, which constitutes an essential element of the active site of the mature decarboxylase.</text>
</comment>
<evidence type="ECO:0000256" key="2">
    <source>
        <dbReference type="ARBA" id="ARBA00022475"/>
    </source>
</evidence>
<feature type="chain" id="PRO_5023379236" description="Phosphatidylserine decarboxylase beta chain" evidence="12">
    <location>
        <begin position="1"/>
        <end position="254"/>
    </location>
</feature>
<sequence length="292" mass="32687">MSKTDKVKIFFQHVMPKHLTSRLVGKFAAARAGWFTQLFIRWFIRQYKIDMSEAIHESPKAYKTFNEFFTRYLKPELRPLEAKDDELAHPVDGAVSQLGDIEEGRIFQAKGHDYSLQELLGGNEEDAKPFVNGKFATIYLAPKDYHRIHMPCDGVLKKMIYVPGDLFSVNPLTAANVPNLFARNERVVAIFDTEVGPMSMVLVGATIVASIGTVWSGTVTPPTGGRIQSWSYPTSGHTAIHLKKGEEMGHFKLGSTVVLTFAEDSIEFGDKLKPLSTTRMGEVMAERKESDD</sequence>
<feature type="active site" description="Charge relay system; for autoendoproteolytic cleavage activity" evidence="12">
    <location>
        <position position="149"/>
    </location>
</feature>
<keyword evidence="2 12" id="KW-1003">Cell membrane</keyword>
<dbReference type="InterPro" id="IPR033177">
    <property type="entry name" value="PSD-B"/>
</dbReference>
<comment type="catalytic activity">
    <reaction evidence="12">
        <text>a 1,2-diacyl-sn-glycero-3-phospho-L-serine + H(+) = a 1,2-diacyl-sn-glycero-3-phosphoethanolamine + CO2</text>
        <dbReference type="Rhea" id="RHEA:20828"/>
        <dbReference type="ChEBI" id="CHEBI:15378"/>
        <dbReference type="ChEBI" id="CHEBI:16526"/>
        <dbReference type="ChEBI" id="CHEBI:57262"/>
        <dbReference type="ChEBI" id="CHEBI:64612"/>
        <dbReference type="EC" id="4.1.1.65"/>
    </reaction>
</comment>
<keyword evidence="11 12" id="KW-0670">Pyruvate</keyword>
<comment type="pathway">
    <text evidence="1">Lipid metabolism.</text>
</comment>
<dbReference type="InterPro" id="IPR003817">
    <property type="entry name" value="PS_Dcarbxylase"/>
</dbReference>
<dbReference type="Proteomes" id="UP000288058">
    <property type="component" value="Unassembled WGS sequence"/>
</dbReference>
<feature type="active site" description="Charge relay system; for autoendoproteolytic cleavage activity" evidence="12">
    <location>
        <position position="255"/>
    </location>
</feature>
<dbReference type="GO" id="GO:0005886">
    <property type="term" value="C:plasma membrane"/>
    <property type="evidence" value="ECO:0007669"/>
    <property type="project" value="UniProtKB-SubCell"/>
</dbReference>
<evidence type="ECO:0000256" key="12">
    <source>
        <dbReference type="HAMAP-Rule" id="MF_00662"/>
    </source>
</evidence>
<evidence type="ECO:0000313" key="14">
    <source>
        <dbReference type="Proteomes" id="UP000288058"/>
    </source>
</evidence>
<evidence type="ECO:0000256" key="4">
    <source>
        <dbReference type="ARBA" id="ARBA00022793"/>
    </source>
</evidence>
<comment type="subcellular location">
    <subcellularLocation>
        <location evidence="12">Cell membrane</location>
        <topology evidence="12">Peripheral membrane protein</topology>
    </subcellularLocation>
</comment>
<feature type="site" description="Cleavage (non-hydrolytic); by autocatalysis" evidence="12">
    <location>
        <begin position="254"/>
        <end position="255"/>
    </location>
</feature>
<feature type="chain" id="PRO_5023379235" description="Phosphatidylserine decarboxylase alpha chain" evidence="12">
    <location>
        <begin position="255"/>
        <end position="292"/>
    </location>
</feature>
<evidence type="ECO:0000256" key="3">
    <source>
        <dbReference type="ARBA" id="ARBA00022516"/>
    </source>
</evidence>
<organism evidence="13 14">
    <name type="scientific">Idiomarina ramblicola</name>
    <dbReference type="NCBI Taxonomy" id="263724"/>
    <lineage>
        <taxon>Bacteria</taxon>
        <taxon>Pseudomonadati</taxon>
        <taxon>Pseudomonadota</taxon>
        <taxon>Gammaproteobacteria</taxon>
        <taxon>Alteromonadales</taxon>
        <taxon>Idiomarinaceae</taxon>
        <taxon>Idiomarina</taxon>
    </lineage>
</organism>
<dbReference type="InterPro" id="IPR033178">
    <property type="entry name" value="PSD_type1_pro"/>
</dbReference>
<evidence type="ECO:0000256" key="9">
    <source>
        <dbReference type="ARBA" id="ARBA00023239"/>
    </source>
</evidence>
<comment type="caution">
    <text evidence="13">The sequence shown here is derived from an EMBL/GenBank/DDBJ whole genome shotgun (WGS) entry which is preliminary data.</text>
</comment>
<dbReference type="PANTHER" id="PTHR10067:SF6">
    <property type="entry name" value="PHOSPHATIDYLSERINE DECARBOXYLASE PROENZYME, MITOCHONDRIAL"/>
    <property type="match status" value="1"/>
</dbReference>
<dbReference type="GO" id="GO:0006646">
    <property type="term" value="P:phosphatidylethanolamine biosynthetic process"/>
    <property type="evidence" value="ECO:0007669"/>
    <property type="project" value="UniProtKB-UniRule"/>
</dbReference>
<keyword evidence="3 12" id="KW-0444">Lipid biosynthesis</keyword>
<dbReference type="UniPathway" id="UPA00558">
    <property type="reaction ID" value="UER00616"/>
</dbReference>
<evidence type="ECO:0000256" key="8">
    <source>
        <dbReference type="ARBA" id="ARBA00023209"/>
    </source>
</evidence>
<accession>A0A432YUS5</accession>
<keyword evidence="7 12" id="KW-0865">Zymogen</keyword>
<evidence type="ECO:0000256" key="7">
    <source>
        <dbReference type="ARBA" id="ARBA00023145"/>
    </source>
</evidence>